<evidence type="ECO:0000256" key="1">
    <source>
        <dbReference type="ARBA" id="ARBA00001933"/>
    </source>
</evidence>
<evidence type="ECO:0000256" key="8">
    <source>
        <dbReference type="SAM" id="MobiDB-lite"/>
    </source>
</evidence>
<comment type="caution">
    <text evidence="9">The sequence shown here is derived from an EMBL/GenBank/DDBJ whole genome shotgun (WGS) entry which is preliminary data.</text>
</comment>
<comment type="cofactor">
    <cofactor evidence="1 6 7">
        <name>pyridoxal 5'-phosphate</name>
        <dbReference type="ChEBI" id="CHEBI:597326"/>
    </cofactor>
</comment>
<dbReference type="OrthoDB" id="392571at2759"/>
<gene>
    <name evidence="9" type="ORF">BV898_10961</name>
</gene>
<dbReference type="AlphaFoldDB" id="A0A1W0WI03"/>
<organism evidence="9 10">
    <name type="scientific">Hypsibius exemplaris</name>
    <name type="common">Freshwater tardigrade</name>
    <dbReference type="NCBI Taxonomy" id="2072580"/>
    <lineage>
        <taxon>Eukaryota</taxon>
        <taxon>Metazoa</taxon>
        <taxon>Ecdysozoa</taxon>
        <taxon>Tardigrada</taxon>
        <taxon>Eutardigrada</taxon>
        <taxon>Parachela</taxon>
        <taxon>Hypsibioidea</taxon>
        <taxon>Hypsibiidae</taxon>
        <taxon>Hypsibius</taxon>
    </lineage>
</organism>
<dbReference type="EMBL" id="MTYJ01000098">
    <property type="protein sequence ID" value="OQV14809.1"/>
    <property type="molecule type" value="Genomic_DNA"/>
</dbReference>
<dbReference type="PANTHER" id="PTHR45677:SF8">
    <property type="entry name" value="CYSTEINE SULFINIC ACID DECARBOXYLASE"/>
    <property type="match status" value="1"/>
</dbReference>
<keyword evidence="4 6" id="KW-0663">Pyridoxal phosphate</keyword>
<dbReference type="InterPro" id="IPR002129">
    <property type="entry name" value="PyrdxlP-dep_de-COase"/>
</dbReference>
<dbReference type="InterPro" id="IPR015421">
    <property type="entry name" value="PyrdxlP-dep_Trfase_major"/>
</dbReference>
<evidence type="ECO:0000256" key="7">
    <source>
        <dbReference type="RuleBase" id="RU000382"/>
    </source>
</evidence>
<dbReference type="PROSITE" id="PS00392">
    <property type="entry name" value="DDC_GAD_HDC_YDC"/>
    <property type="match status" value="1"/>
</dbReference>
<dbReference type="Pfam" id="PF00282">
    <property type="entry name" value="Pyridoxal_deC"/>
    <property type="match status" value="1"/>
</dbReference>
<dbReference type="Proteomes" id="UP000192578">
    <property type="component" value="Unassembled WGS sequence"/>
</dbReference>
<dbReference type="Gene3D" id="3.40.640.10">
    <property type="entry name" value="Type I PLP-dependent aspartate aminotransferase-like (Major domain)"/>
    <property type="match status" value="1"/>
</dbReference>
<keyword evidence="10" id="KW-1185">Reference proteome</keyword>
<evidence type="ECO:0000256" key="2">
    <source>
        <dbReference type="ARBA" id="ARBA00009533"/>
    </source>
</evidence>
<sequence length="525" mass="59002">MAESSGAELATESTIQRCANSGSGEETDYVDRSISEPNKKNSLIRKMVEILLAEWESQSKGEGKIIDFHMPDELKKLFKLELLEAGTPDEELLPICRSIVDLSLHAGHPGYFNQLWGGLDEYGLLSAWMVEALHTSVYTYEVAPLFSLMEQYIVRYVGGEIVGFPEVDKVDGLFNPGGSLSNILGMHLARYNLNSSVKTKGNNVFEKPLVILTSEESHYSLQKGASVLGIGTDYVWKVATDTSGRMLPQKLEERIAEAKTTGLTPLLVSATSGTTVLGAYDPIEEIAEICERNGIWLHVDAAWGGAAMLSSKLRPLVKGIERADSVIWNPHKMLGLPLQCAMFLTRHKHLLLECNSNKSSYLFQTDKPYDSEYDIGDKTFLCGRKNDALKFWLTWKARGKFALTAAVENAFDMAEYFANLIRDREGFHLVLPKVQCTNVCFWYIPPKLRKHVDWNSESFKEALGKVAPALKRRMLDQGTIFIGYQPIEHRKLPNFFRLVVHCNPQPTRESMLYVVTEFERLGADF</sequence>
<dbReference type="GO" id="GO:0030170">
    <property type="term" value="F:pyridoxal phosphate binding"/>
    <property type="evidence" value="ECO:0007669"/>
    <property type="project" value="InterPro"/>
</dbReference>
<dbReference type="GO" id="GO:0019752">
    <property type="term" value="P:carboxylic acid metabolic process"/>
    <property type="evidence" value="ECO:0007669"/>
    <property type="project" value="InterPro"/>
</dbReference>
<dbReference type="GO" id="GO:0016831">
    <property type="term" value="F:carboxy-lyase activity"/>
    <property type="evidence" value="ECO:0007669"/>
    <property type="project" value="UniProtKB-KW"/>
</dbReference>
<keyword evidence="5 7" id="KW-0456">Lyase</keyword>
<dbReference type="InterPro" id="IPR021115">
    <property type="entry name" value="Pyridoxal-P_BS"/>
</dbReference>
<dbReference type="SUPFAM" id="SSF53383">
    <property type="entry name" value="PLP-dependent transferases"/>
    <property type="match status" value="1"/>
</dbReference>
<protein>
    <submittedName>
        <fullName evidence="9">Acidic amino acid decarboxylase GADL1</fullName>
    </submittedName>
</protein>
<name>A0A1W0WI03_HYPEX</name>
<evidence type="ECO:0000256" key="5">
    <source>
        <dbReference type="ARBA" id="ARBA00023239"/>
    </source>
</evidence>
<comment type="similarity">
    <text evidence="2 7">Belongs to the group II decarboxylase family.</text>
</comment>
<evidence type="ECO:0000256" key="4">
    <source>
        <dbReference type="ARBA" id="ARBA00022898"/>
    </source>
</evidence>
<evidence type="ECO:0000256" key="3">
    <source>
        <dbReference type="ARBA" id="ARBA00022793"/>
    </source>
</evidence>
<proteinExistence type="inferred from homology"/>
<evidence type="ECO:0000313" key="9">
    <source>
        <dbReference type="EMBL" id="OQV14809.1"/>
    </source>
</evidence>
<dbReference type="InterPro" id="IPR015424">
    <property type="entry name" value="PyrdxlP-dep_Trfase"/>
</dbReference>
<dbReference type="PANTHER" id="PTHR45677">
    <property type="entry name" value="GLUTAMATE DECARBOXYLASE-RELATED"/>
    <property type="match status" value="1"/>
</dbReference>
<evidence type="ECO:0000313" key="10">
    <source>
        <dbReference type="Proteomes" id="UP000192578"/>
    </source>
</evidence>
<dbReference type="GO" id="GO:0005737">
    <property type="term" value="C:cytoplasm"/>
    <property type="evidence" value="ECO:0007669"/>
    <property type="project" value="TreeGrafter"/>
</dbReference>
<feature type="compositionally biased region" description="Polar residues" evidence="8">
    <location>
        <begin position="11"/>
        <end position="24"/>
    </location>
</feature>
<keyword evidence="3" id="KW-0210">Decarboxylase</keyword>
<feature type="modified residue" description="N6-(pyridoxal phosphate)lysine" evidence="6">
    <location>
        <position position="332"/>
    </location>
</feature>
<evidence type="ECO:0000256" key="6">
    <source>
        <dbReference type="PIRSR" id="PIRSR602129-50"/>
    </source>
</evidence>
<dbReference type="Gene3D" id="3.90.1150.170">
    <property type="match status" value="1"/>
</dbReference>
<feature type="region of interest" description="Disordered" evidence="8">
    <location>
        <begin position="1"/>
        <end position="32"/>
    </location>
</feature>
<accession>A0A1W0WI03</accession>
<reference evidence="10" key="1">
    <citation type="submission" date="2017-01" db="EMBL/GenBank/DDBJ databases">
        <title>Comparative genomics of anhydrobiosis in the tardigrade Hypsibius dujardini.</title>
        <authorList>
            <person name="Yoshida Y."/>
            <person name="Koutsovoulos G."/>
            <person name="Laetsch D."/>
            <person name="Stevens L."/>
            <person name="Kumar S."/>
            <person name="Horikawa D."/>
            <person name="Ishino K."/>
            <person name="Komine S."/>
            <person name="Tomita M."/>
            <person name="Blaxter M."/>
            <person name="Arakawa K."/>
        </authorList>
    </citation>
    <scope>NUCLEOTIDE SEQUENCE [LARGE SCALE GENOMIC DNA]</scope>
    <source>
        <strain evidence="10">Z151</strain>
    </source>
</reference>